<dbReference type="PATRIC" id="fig|33036.3.peg.810"/>
<dbReference type="EMBL" id="LRPM01000028">
    <property type="protein sequence ID" value="KWZ78329.1"/>
    <property type="molecule type" value="Genomic_DNA"/>
</dbReference>
<comment type="caution">
    <text evidence="4">The sequence shown here is derived from an EMBL/GenBank/DDBJ whole genome shotgun (WGS) entry which is preliminary data.</text>
</comment>
<dbReference type="CDD" id="cd03230">
    <property type="entry name" value="ABC_DR_subfamily_A"/>
    <property type="match status" value="1"/>
</dbReference>
<feature type="domain" description="ABC transporter" evidence="3">
    <location>
        <begin position="5"/>
        <end position="227"/>
    </location>
</feature>
<dbReference type="GO" id="GO:0016887">
    <property type="term" value="F:ATP hydrolysis activity"/>
    <property type="evidence" value="ECO:0007669"/>
    <property type="project" value="InterPro"/>
</dbReference>
<evidence type="ECO:0000256" key="1">
    <source>
        <dbReference type="ARBA" id="ARBA00022741"/>
    </source>
</evidence>
<dbReference type="OrthoDB" id="9804819at2"/>
<dbReference type="AlphaFoldDB" id="A0A133KFK0"/>
<dbReference type="STRING" id="33036.HMPREF3200_00816"/>
<dbReference type="Proteomes" id="UP000070383">
    <property type="component" value="Unassembled WGS sequence"/>
</dbReference>
<dbReference type="RefSeq" id="WP_060929275.1">
    <property type="nucleotide sequence ID" value="NZ_KQ955270.1"/>
</dbReference>
<keyword evidence="2 4" id="KW-0067">ATP-binding</keyword>
<dbReference type="PANTHER" id="PTHR43158:SF1">
    <property type="entry name" value="ABC TRANSPORTER, ATP-BINDING PROTEIN"/>
    <property type="match status" value="1"/>
</dbReference>
<dbReference type="Pfam" id="PF00005">
    <property type="entry name" value="ABC_tran"/>
    <property type="match status" value="1"/>
</dbReference>
<evidence type="ECO:0000259" key="3">
    <source>
        <dbReference type="PROSITE" id="PS50893"/>
    </source>
</evidence>
<evidence type="ECO:0000313" key="5">
    <source>
        <dbReference type="Proteomes" id="UP000070383"/>
    </source>
</evidence>
<dbReference type="SMART" id="SM00382">
    <property type="entry name" value="AAA"/>
    <property type="match status" value="1"/>
</dbReference>
<keyword evidence="5" id="KW-1185">Reference proteome</keyword>
<accession>A0A133KFK0</accession>
<sequence>MDKIISINNLTKKYKNAIAIDDVSLDIEKGRVLGLLGPNGSGKSTLIKLIVGLLRKDKGEILIDSKKPGLETKAMISYLPDSYYLYERLTVRETLCMYEDFYKDFDRKRADMLIEYLRIPLDKKTKDLSKGLRERLLISLNLSREAEIYIMDEPVDGVDPVAKQAVLDAIIDKLSSDKTFIITTHQIKDLENLFEDVVFLDKGKVLLHKKAADIRRDYGMDIADYYKEVYGFL</sequence>
<dbReference type="GO" id="GO:0005524">
    <property type="term" value="F:ATP binding"/>
    <property type="evidence" value="ECO:0007669"/>
    <property type="project" value="UniProtKB-KW"/>
</dbReference>
<gene>
    <name evidence="4" type="ORF">HMPREF3200_00816</name>
</gene>
<dbReference type="PANTHER" id="PTHR43158">
    <property type="entry name" value="SKFA PEPTIDE EXPORT ATP-BINDING PROTEIN SKFE"/>
    <property type="match status" value="1"/>
</dbReference>
<dbReference type="InterPro" id="IPR027417">
    <property type="entry name" value="P-loop_NTPase"/>
</dbReference>
<organism evidence="4 5">
    <name type="scientific">Anaerococcus tetradius</name>
    <dbReference type="NCBI Taxonomy" id="33036"/>
    <lineage>
        <taxon>Bacteria</taxon>
        <taxon>Bacillati</taxon>
        <taxon>Bacillota</taxon>
        <taxon>Tissierellia</taxon>
        <taxon>Tissierellales</taxon>
        <taxon>Peptoniphilaceae</taxon>
        <taxon>Anaerococcus</taxon>
    </lineage>
</organism>
<keyword evidence="1" id="KW-0547">Nucleotide-binding</keyword>
<evidence type="ECO:0000313" key="4">
    <source>
        <dbReference type="EMBL" id="KWZ78329.1"/>
    </source>
</evidence>
<dbReference type="SUPFAM" id="SSF52540">
    <property type="entry name" value="P-loop containing nucleoside triphosphate hydrolases"/>
    <property type="match status" value="1"/>
</dbReference>
<evidence type="ECO:0000256" key="2">
    <source>
        <dbReference type="ARBA" id="ARBA00022840"/>
    </source>
</evidence>
<reference evidence="5" key="1">
    <citation type="submission" date="2016-01" db="EMBL/GenBank/DDBJ databases">
        <authorList>
            <person name="Mitreva M."/>
            <person name="Pepin K.H."/>
            <person name="Mihindukulasuriya K.A."/>
            <person name="Fulton R."/>
            <person name="Fronick C."/>
            <person name="O'Laughlin M."/>
            <person name="Miner T."/>
            <person name="Herter B."/>
            <person name="Rosa B.A."/>
            <person name="Cordes M."/>
            <person name="Tomlinson C."/>
            <person name="Wollam A."/>
            <person name="Palsikar V.B."/>
            <person name="Mardis E.R."/>
            <person name="Wilson R.K."/>
        </authorList>
    </citation>
    <scope>NUCLEOTIDE SEQUENCE [LARGE SCALE GENOMIC DNA]</scope>
    <source>
        <strain evidence="5">MJR8151</strain>
    </source>
</reference>
<dbReference type="Gene3D" id="3.40.50.300">
    <property type="entry name" value="P-loop containing nucleotide triphosphate hydrolases"/>
    <property type="match status" value="1"/>
</dbReference>
<dbReference type="InterPro" id="IPR003439">
    <property type="entry name" value="ABC_transporter-like_ATP-bd"/>
</dbReference>
<protein>
    <submittedName>
        <fullName evidence="4">ABC transporter, ATP-binding protein</fullName>
    </submittedName>
</protein>
<name>A0A133KFK0_9FIRM</name>
<dbReference type="PROSITE" id="PS50893">
    <property type="entry name" value="ABC_TRANSPORTER_2"/>
    <property type="match status" value="1"/>
</dbReference>
<proteinExistence type="predicted"/>
<dbReference type="InterPro" id="IPR003593">
    <property type="entry name" value="AAA+_ATPase"/>
</dbReference>